<proteinExistence type="predicted"/>
<protein>
    <submittedName>
        <fullName evidence="1">Uncharacterized protein</fullName>
    </submittedName>
</protein>
<organism evidence="1 2">
    <name type="scientific">Hygrophoropsis aurantiaca</name>
    <dbReference type="NCBI Taxonomy" id="72124"/>
    <lineage>
        <taxon>Eukaryota</taxon>
        <taxon>Fungi</taxon>
        <taxon>Dikarya</taxon>
        <taxon>Basidiomycota</taxon>
        <taxon>Agaricomycotina</taxon>
        <taxon>Agaricomycetes</taxon>
        <taxon>Agaricomycetidae</taxon>
        <taxon>Boletales</taxon>
        <taxon>Coniophorineae</taxon>
        <taxon>Hygrophoropsidaceae</taxon>
        <taxon>Hygrophoropsis</taxon>
    </lineage>
</organism>
<dbReference type="EMBL" id="MU267668">
    <property type="protein sequence ID" value="KAH7911769.1"/>
    <property type="molecule type" value="Genomic_DNA"/>
</dbReference>
<sequence>MQLLDLNQDIIFYILDSLLVAHKPGASSNEQPELATLARTCRALRDPALNVLWRTQYSLVPLLSTLPGDAWEVMMDTSDVWSGDLMFIFLTRPLRGSDWDRFCVYAPRIKHLYIGRANSIGPDWKGVHHSALRTLAAACPSAVQSCTWTNTLSALPHALPHVQHHAHAHAHPLPRLLPNLASFEIYTPSWILGSACDLSTFRACLRTVLHPALRTLKFEAAFNDEDGYVGDGGVHAESELEQLTDDQTKSEGLGRAGARMLRRTLNLIAQHCPRLETLAIEETSTDILLTAADLPSSSSSSSCSNLASSSSSCSSSCSSCSATPLAHLRSFTSGQNYRILFALDALCAVGMWNSLVELEITVSEDILPTDILSQKEGTFFPSLRRLALYTYAPALIPPFIAAVRSTQLEDVHLDVHATFTPATLPEVYACLAQRADTLTRLRVLTVNVLEIVGGGKGKKPSRSGSGSPAHTASMSTSPFSSYSSSNSSPNSSFHPSPSPEHSHSPAVTYAHTPTSILSPLFPLRTLRTVKILSRRLSRTVAISASDLLAIPGAYPASDLKFAIPTPLTQPTPHANAWRTTHAWPDLEVLDVCMFRSAGVTLATVAELAERCPRLWMLCVCVDLRWVPDIAVPSPPSPHCGPSLELKSGVGVGTHYTPTPSVANPTPPHPPTKLRILEVADSPVADLPRVAAFLAARLPSVRKVSFRRKYETQWEYVCETMTTGCRTRLRWPEEEEGSDEDGEDE</sequence>
<reference evidence="1" key="1">
    <citation type="journal article" date="2021" name="New Phytol.">
        <title>Evolutionary innovations through gain and loss of genes in the ectomycorrhizal Boletales.</title>
        <authorList>
            <person name="Wu G."/>
            <person name="Miyauchi S."/>
            <person name="Morin E."/>
            <person name="Kuo A."/>
            <person name="Drula E."/>
            <person name="Varga T."/>
            <person name="Kohler A."/>
            <person name="Feng B."/>
            <person name="Cao Y."/>
            <person name="Lipzen A."/>
            <person name="Daum C."/>
            <person name="Hundley H."/>
            <person name="Pangilinan J."/>
            <person name="Johnson J."/>
            <person name="Barry K."/>
            <person name="LaButti K."/>
            <person name="Ng V."/>
            <person name="Ahrendt S."/>
            <person name="Min B."/>
            <person name="Choi I.G."/>
            <person name="Park H."/>
            <person name="Plett J.M."/>
            <person name="Magnuson J."/>
            <person name="Spatafora J.W."/>
            <person name="Nagy L.G."/>
            <person name="Henrissat B."/>
            <person name="Grigoriev I.V."/>
            <person name="Yang Z.L."/>
            <person name="Xu J."/>
            <person name="Martin F.M."/>
        </authorList>
    </citation>
    <scope>NUCLEOTIDE SEQUENCE</scope>
    <source>
        <strain evidence="1">ATCC 28755</strain>
    </source>
</reference>
<evidence type="ECO:0000313" key="1">
    <source>
        <dbReference type="EMBL" id="KAH7911769.1"/>
    </source>
</evidence>
<evidence type="ECO:0000313" key="2">
    <source>
        <dbReference type="Proteomes" id="UP000790377"/>
    </source>
</evidence>
<dbReference type="Proteomes" id="UP000790377">
    <property type="component" value="Unassembled WGS sequence"/>
</dbReference>
<comment type="caution">
    <text evidence="1">The sequence shown here is derived from an EMBL/GenBank/DDBJ whole genome shotgun (WGS) entry which is preliminary data.</text>
</comment>
<accession>A0ACB8AET3</accession>
<keyword evidence="2" id="KW-1185">Reference proteome</keyword>
<gene>
    <name evidence="1" type="ORF">BJ138DRAFT_1112953</name>
</gene>
<name>A0ACB8AET3_9AGAM</name>